<feature type="region of interest" description="Disordered" evidence="1">
    <location>
        <begin position="196"/>
        <end position="241"/>
    </location>
</feature>
<feature type="compositionally biased region" description="Polar residues" evidence="1">
    <location>
        <begin position="207"/>
        <end position="218"/>
    </location>
</feature>
<keyword evidence="3" id="KW-1185">Reference proteome</keyword>
<organism evidence="2 3">
    <name type="scientific">Paraburkholderia metrosideri</name>
    <dbReference type="NCBI Taxonomy" id="580937"/>
    <lineage>
        <taxon>Bacteria</taxon>
        <taxon>Pseudomonadati</taxon>
        <taxon>Pseudomonadota</taxon>
        <taxon>Betaproteobacteria</taxon>
        <taxon>Burkholderiales</taxon>
        <taxon>Burkholderiaceae</taxon>
        <taxon>Paraburkholderia</taxon>
    </lineage>
</organism>
<feature type="compositionally biased region" description="Polar residues" evidence="1">
    <location>
        <begin position="226"/>
        <end position="241"/>
    </location>
</feature>
<accession>A0ABM8NS26</accession>
<proteinExistence type="predicted"/>
<reference evidence="2 3" key="1">
    <citation type="submission" date="2020-10" db="EMBL/GenBank/DDBJ databases">
        <authorList>
            <person name="Peeters C."/>
        </authorList>
    </citation>
    <scope>NUCLEOTIDE SEQUENCE [LARGE SCALE GENOMIC DNA]</scope>
    <source>
        <strain evidence="2 3">LMG 28140</strain>
    </source>
</reference>
<gene>
    <name evidence="2" type="ORF">LMG28140_03571</name>
</gene>
<comment type="caution">
    <text evidence="2">The sequence shown here is derived from an EMBL/GenBank/DDBJ whole genome shotgun (WGS) entry which is preliminary data.</text>
</comment>
<sequence>MPEAVNAKATGQVAFLLRAGNVYVMTRRTQSAIGKFSTRSDDSLIEVKHHTDAMVQTHMKRSIEGGLIVINKILLAALCVAGVAAAGCSTQGQVNPDVMQVATTPLTCSDGAQCDLWWQRAQTWVQNHSTYKIESATRSLIQTAGPDGGKRALAYQITRTANPDGTATIGFAAHCDGSMGCKPNPWEAGADFKEFVRGQSGAGANAPQGNATPSQPAATTAHPDASQGQSIPAANGEAMSQ</sequence>
<evidence type="ECO:0000313" key="2">
    <source>
        <dbReference type="EMBL" id="CAD6540845.1"/>
    </source>
</evidence>
<evidence type="ECO:0000313" key="3">
    <source>
        <dbReference type="Proteomes" id="UP000598032"/>
    </source>
</evidence>
<evidence type="ECO:0008006" key="4">
    <source>
        <dbReference type="Google" id="ProtNLM"/>
    </source>
</evidence>
<dbReference type="Proteomes" id="UP000598032">
    <property type="component" value="Unassembled WGS sequence"/>
</dbReference>
<protein>
    <recommendedName>
        <fullName evidence="4">Lipoprotein</fullName>
    </recommendedName>
</protein>
<name>A0ABM8NS26_9BURK</name>
<dbReference type="EMBL" id="CAJHCP010000007">
    <property type="protein sequence ID" value="CAD6540845.1"/>
    <property type="molecule type" value="Genomic_DNA"/>
</dbReference>
<evidence type="ECO:0000256" key="1">
    <source>
        <dbReference type="SAM" id="MobiDB-lite"/>
    </source>
</evidence>